<evidence type="ECO:0000313" key="14">
    <source>
        <dbReference type="EMBL" id="GGX48914.1"/>
    </source>
</evidence>
<evidence type="ECO:0000256" key="2">
    <source>
        <dbReference type="ARBA" id="ARBA00022448"/>
    </source>
</evidence>
<feature type="transmembrane region" description="Helical" evidence="12">
    <location>
        <begin position="222"/>
        <end position="239"/>
    </location>
</feature>
<evidence type="ECO:0000256" key="6">
    <source>
        <dbReference type="ARBA" id="ARBA00022538"/>
    </source>
</evidence>
<dbReference type="PANTHER" id="PTHR32507">
    <property type="entry name" value="NA(+)/H(+) ANTIPORTER 1"/>
    <property type="match status" value="1"/>
</dbReference>
<accession>A0A918N8M7</accession>
<evidence type="ECO:0000256" key="8">
    <source>
        <dbReference type="ARBA" id="ARBA00022958"/>
    </source>
</evidence>
<feature type="domain" description="RCK C-terminal" evidence="13">
    <location>
        <begin position="404"/>
        <end position="486"/>
    </location>
</feature>
<evidence type="ECO:0000256" key="12">
    <source>
        <dbReference type="SAM" id="Phobius"/>
    </source>
</evidence>
<feature type="transmembrane region" description="Helical" evidence="12">
    <location>
        <begin position="187"/>
        <end position="210"/>
    </location>
</feature>
<dbReference type="GO" id="GO:0050660">
    <property type="term" value="F:flavin adenine dinucleotide binding"/>
    <property type="evidence" value="ECO:0007669"/>
    <property type="project" value="InterPro"/>
</dbReference>
<dbReference type="GO" id="GO:0015297">
    <property type="term" value="F:antiporter activity"/>
    <property type="evidence" value="ECO:0007669"/>
    <property type="project" value="UniProtKB-KW"/>
</dbReference>
<keyword evidence="11 12" id="KW-0472">Membrane</keyword>
<dbReference type="Pfam" id="PF00999">
    <property type="entry name" value="Na_H_Exchanger"/>
    <property type="match status" value="1"/>
</dbReference>
<dbReference type="InterPro" id="IPR006037">
    <property type="entry name" value="RCK_C"/>
</dbReference>
<dbReference type="GO" id="GO:0008324">
    <property type="term" value="F:monoatomic cation transmembrane transporter activity"/>
    <property type="evidence" value="ECO:0007669"/>
    <property type="project" value="InterPro"/>
</dbReference>
<evidence type="ECO:0000256" key="9">
    <source>
        <dbReference type="ARBA" id="ARBA00022989"/>
    </source>
</evidence>
<keyword evidence="2" id="KW-0813">Transport</keyword>
<dbReference type="SUPFAM" id="SSF56176">
    <property type="entry name" value="FAD-binding/transporter-associated domain-like"/>
    <property type="match status" value="1"/>
</dbReference>
<reference evidence="14" key="1">
    <citation type="journal article" date="2014" name="Int. J. Syst. Evol. Microbiol.">
        <title>Complete genome sequence of Corynebacterium casei LMG S-19264T (=DSM 44701T), isolated from a smear-ripened cheese.</title>
        <authorList>
            <consortium name="US DOE Joint Genome Institute (JGI-PGF)"/>
            <person name="Walter F."/>
            <person name="Albersmeier A."/>
            <person name="Kalinowski J."/>
            <person name="Ruckert C."/>
        </authorList>
    </citation>
    <scope>NUCLEOTIDE SEQUENCE</scope>
    <source>
        <strain evidence="14">KCTC 22169</strain>
    </source>
</reference>
<sequence>MSVDINALLLIGALLLLIGILASSLTVRFGLPFLLLFLGIGMLAGEDGIGRIPFDNFNLAFLVGNLALAVILLDGGMRTKASTFRAALWPSVTLASLGVLLTAASVGLFATWLLDIDLRYGLLLGAIVGSTDAAAVFNLLRNSGIQLNERVGGTLEIESGANDPMAIFLVVIIIDLLSGEAELTPGVVLYTILLQFLLGGAIGWAGGRLLTLLLRHLKLADGLYALLILSFGVVVFAGVNRIGGSGFLAVYLVGLTIGNARVKPVEAVSQIMDGLAWLAQAGMFLILGLLVTPTDALEHGLVALTVAVFLILFARPLAVVLCLLPFRFQWRERAYIGWVGLRGAVPIVLAIYPVMAGLSNSQLIFDITFAVVLVSLLIQGSTVPVMARWLKVVIPPTPAPLKRYPLVREPEMNLELDEFEVRPGAPVLSSLFFTGQQEAANPQCVALIRGGRPVEVDFPPRFQEGDRVWMLLRSEDIDDVAGQFSGQARHGLLAAHNFYGEFVLKPDARVSDLVSSYGIRVDDSEMALSLAGLPSRRLGKHPVVGDRIRLGPLRLTIRQMEGDAITAIGLKLVVQ</sequence>
<dbReference type="PANTHER" id="PTHR32507:SF7">
    <property type="entry name" value="K(+)_H(+) ANTIPORTER NHAP2"/>
    <property type="match status" value="1"/>
</dbReference>
<keyword evidence="15" id="KW-1185">Reference proteome</keyword>
<evidence type="ECO:0000256" key="5">
    <source>
        <dbReference type="ARBA" id="ARBA00022519"/>
    </source>
</evidence>
<evidence type="ECO:0000256" key="1">
    <source>
        <dbReference type="ARBA" id="ARBA00004651"/>
    </source>
</evidence>
<keyword evidence="4" id="KW-1003">Cell membrane</keyword>
<keyword evidence="3" id="KW-0050">Antiport</keyword>
<proteinExistence type="predicted"/>
<evidence type="ECO:0000256" key="4">
    <source>
        <dbReference type="ARBA" id="ARBA00022475"/>
    </source>
</evidence>
<dbReference type="GO" id="GO:0006813">
    <property type="term" value="P:potassium ion transport"/>
    <property type="evidence" value="ECO:0007669"/>
    <property type="project" value="UniProtKB-KW"/>
</dbReference>
<organism evidence="14 15">
    <name type="scientific">Saccharospirillum salsuginis</name>
    <dbReference type="NCBI Taxonomy" id="418750"/>
    <lineage>
        <taxon>Bacteria</taxon>
        <taxon>Pseudomonadati</taxon>
        <taxon>Pseudomonadota</taxon>
        <taxon>Gammaproteobacteria</taxon>
        <taxon>Oceanospirillales</taxon>
        <taxon>Saccharospirillaceae</taxon>
        <taxon>Saccharospirillum</taxon>
    </lineage>
</organism>
<evidence type="ECO:0000256" key="10">
    <source>
        <dbReference type="ARBA" id="ARBA00023065"/>
    </source>
</evidence>
<dbReference type="NCBIfam" id="NF003716">
    <property type="entry name" value="PRK05326.1-3"/>
    <property type="match status" value="1"/>
</dbReference>
<dbReference type="InterPro" id="IPR036318">
    <property type="entry name" value="FAD-bd_PCMH-like_sf"/>
</dbReference>
<keyword evidence="10" id="KW-0406">Ion transport</keyword>
<dbReference type="GO" id="GO:0005886">
    <property type="term" value="C:plasma membrane"/>
    <property type="evidence" value="ECO:0007669"/>
    <property type="project" value="UniProtKB-SubCell"/>
</dbReference>
<dbReference type="EMBL" id="BMXR01000003">
    <property type="protein sequence ID" value="GGX48914.1"/>
    <property type="molecule type" value="Genomic_DNA"/>
</dbReference>
<keyword evidence="8" id="KW-0630">Potassium</keyword>
<dbReference type="Gene3D" id="3.30.465.10">
    <property type="match status" value="1"/>
</dbReference>
<dbReference type="SMART" id="SM01091">
    <property type="entry name" value="CorC_HlyC"/>
    <property type="match status" value="1"/>
</dbReference>
<dbReference type="RefSeq" id="WP_189607936.1">
    <property type="nucleotide sequence ID" value="NZ_BMXR01000003.1"/>
</dbReference>
<feature type="transmembrane region" description="Helical" evidence="12">
    <location>
        <begin position="367"/>
        <end position="387"/>
    </location>
</feature>
<comment type="subcellular location">
    <subcellularLocation>
        <location evidence="1">Cell membrane</location>
        <topology evidence="1">Multi-pass membrane protein</topology>
    </subcellularLocation>
</comment>
<feature type="transmembrane region" description="Helical" evidence="12">
    <location>
        <begin position="6"/>
        <end position="22"/>
    </location>
</feature>
<evidence type="ECO:0000313" key="15">
    <source>
        <dbReference type="Proteomes" id="UP000626148"/>
    </source>
</evidence>
<comment type="caution">
    <text evidence="14">The sequence shown here is derived from an EMBL/GenBank/DDBJ whole genome shotgun (WGS) entry which is preliminary data.</text>
</comment>
<feature type="transmembrane region" description="Helical" evidence="12">
    <location>
        <begin position="274"/>
        <end position="294"/>
    </location>
</feature>
<keyword evidence="9 12" id="KW-1133">Transmembrane helix</keyword>
<keyword evidence="7 12" id="KW-0812">Transmembrane</keyword>
<feature type="transmembrane region" description="Helical" evidence="12">
    <location>
        <begin position="120"/>
        <end position="140"/>
    </location>
</feature>
<dbReference type="NCBIfam" id="NF003714">
    <property type="entry name" value="PRK05326.1-1"/>
    <property type="match status" value="1"/>
</dbReference>
<feature type="transmembrane region" description="Helical" evidence="12">
    <location>
        <begin position="87"/>
        <end position="114"/>
    </location>
</feature>
<dbReference type="GO" id="GO:1902600">
    <property type="term" value="P:proton transmembrane transport"/>
    <property type="evidence" value="ECO:0007669"/>
    <property type="project" value="InterPro"/>
</dbReference>
<evidence type="ECO:0000256" key="7">
    <source>
        <dbReference type="ARBA" id="ARBA00022692"/>
    </source>
</evidence>
<dbReference type="Proteomes" id="UP000626148">
    <property type="component" value="Unassembled WGS sequence"/>
</dbReference>
<dbReference type="Pfam" id="PF03471">
    <property type="entry name" value="CorC_HlyC"/>
    <property type="match status" value="1"/>
</dbReference>
<feature type="transmembrane region" description="Helical" evidence="12">
    <location>
        <begin position="300"/>
        <end position="323"/>
    </location>
</feature>
<evidence type="ECO:0000259" key="13">
    <source>
        <dbReference type="PROSITE" id="PS51202"/>
    </source>
</evidence>
<dbReference type="InterPro" id="IPR016169">
    <property type="entry name" value="FAD-bd_PCMH_sub2"/>
</dbReference>
<evidence type="ECO:0000256" key="11">
    <source>
        <dbReference type="ARBA" id="ARBA00023136"/>
    </source>
</evidence>
<gene>
    <name evidence="14" type="ORF">GCM10007392_15160</name>
</gene>
<reference evidence="14" key="2">
    <citation type="submission" date="2020-09" db="EMBL/GenBank/DDBJ databases">
        <authorList>
            <person name="Sun Q."/>
            <person name="Kim S."/>
        </authorList>
    </citation>
    <scope>NUCLEOTIDE SEQUENCE</scope>
    <source>
        <strain evidence="14">KCTC 22169</strain>
    </source>
</reference>
<feature type="transmembrane region" description="Helical" evidence="12">
    <location>
        <begin position="335"/>
        <end position="355"/>
    </location>
</feature>
<name>A0A918N8M7_9GAMM</name>
<keyword evidence="5" id="KW-0997">Cell inner membrane</keyword>
<dbReference type="InterPro" id="IPR006153">
    <property type="entry name" value="Cation/H_exchanger_TM"/>
</dbReference>
<evidence type="ECO:0000256" key="3">
    <source>
        <dbReference type="ARBA" id="ARBA00022449"/>
    </source>
</evidence>
<dbReference type="AlphaFoldDB" id="A0A918N8M7"/>
<dbReference type="InterPro" id="IPR005170">
    <property type="entry name" value="Transptr-assoc_dom"/>
</dbReference>
<protein>
    <submittedName>
        <fullName evidence="14">K(+)/H(+) antiporter</fullName>
    </submittedName>
</protein>
<feature type="transmembrane region" description="Helical" evidence="12">
    <location>
        <begin position="57"/>
        <end position="75"/>
    </location>
</feature>
<dbReference type="Gene3D" id="1.20.1530.20">
    <property type="match status" value="1"/>
</dbReference>
<keyword evidence="6" id="KW-0633">Potassium transport</keyword>
<dbReference type="PROSITE" id="PS51202">
    <property type="entry name" value="RCK_C"/>
    <property type="match status" value="1"/>
</dbReference>
<dbReference type="NCBIfam" id="NF003715">
    <property type="entry name" value="PRK05326.1-2"/>
    <property type="match status" value="1"/>
</dbReference>
<dbReference type="InterPro" id="IPR038770">
    <property type="entry name" value="Na+/solute_symporter_sf"/>
</dbReference>